<dbReference type="SUPFAM" id="SSF48150">
    <property type="entry name" value="DNA-glycosylase"/>
    <property type="match status" value="1"/>
</dbReference>
<gene>
    <name evidence="1" type="ORF">H4C15_09125</name>
</gene>
<protein>
    <submittedName>
        <fullName evidence="1">DNA methylase</fullName>
    </submittedName>
</protein>
<keyword evidence="1" id="KW-0489">Methyltransferase</keyword>
<reference evidence="1 2" key="1">
    <citation type="submission" date="2020-07" db="EMBL/GenBank/DDBJ databases">
        <title>Diversity of carbapenemase encoding genes among Pseudomonas putida group clinical isolates in a tertiary Brazilian hospital.</title>
        <authorList>
            <person name="Alberto-Lei F."/>
            <person name="Nodari C.S."/>
            <person name="Streling A.P."/>
            <person name="Paulino J.T."/>
            <person name="Bessa-Neto F.O."/>
            <person name="Cayo R."/>
            <person name="Gales A.C."/>
        </authorList>
    </citation>
    <scope>NUCLEOTIDE SEQUENCE [LARGE SCALE GENOMIC DNA]</scope>
    <source>
        <strain evidence="1 2">11213</strain>
    </source>
</reference>
<dbReference type="InterPro" id="IPR011257">
    <property type="entry name" value="DNA_glycosylase"/>
</dbReference>
<evidence type="ECO:0000313" key="2">
    <source>
        <dbReference type="Proteomes" id="UP000577346"/>
    </source>
</evidence>
<accession>A0A7W2QYM2</accession>
<dbReference type="GO" id="GO:0032259">
    <property type="term" value="P:methylation"/>
    <property type="evidence" value="ECO:0007669"/>
    <property type="project" value="UniProtKB-KW"/>
</dbReference>
<dbReference type="RefSeq" id="WP_154211842.1">
    <property type="nucleotide sequence ID" value="NZ_JACGDA010000014.1"/>
</dbReference>
<comment type="caution">
    <text evidence="1">The sequence shown here is derived from an EMBL/GenBank/DDBJ whole genome shotgun (WGS) entry which is preliminary data.</text>
</comment>
<dbReference type="AlphaFoldDB" id="A0A7W2QYM2"/>
<evidence type="ECO:0000313" key="1">
    <source>
        <dbReference type="EMBL" id="MBA6147672.1"/>
    </source>
</evidence>
<dbReference type="Gene3D" id="1.10.340.30">
    <property type="entry name" value="Hypothetical protein, domain 2"/>
    <property type="match status" value="1"/>
</dbReference>
<dbReference type="GO" id="GO:0006281">
    <property type="term" value="P:DNA repair"/>
    <property type="evidence" value="ECO:0007669"/>
    <property type="project" value="InterPro"/>
</dbReference>
<dbReference type="GO" id="GO:0008168">
    <property type="term" value="F:methyltransferase activity"/>
    <property type="evidence" value="ECO:0007669"/>
    <property type="project" value="UniProtKB-KW"/>
</dbReference>
<organism evidence="1 2">
    <name type="scientific">Pseudomonas juntendi</name>
    <dbReference type="NCBI Taxonomy" id="2666183"/>
    <lineage>
        <taxon>Bacteria</taxon>
        <taxon>Pseudomonadati</taxon>
        <taxon>Pseudomonadota</taxon>
        <taxon>Gammaproteobacteria</taxon>
        <taxon>Pseudomonadales</taxon>
        <taxon>Pseudomonadaceae</taxon>
        <taxon>Pseudomonas</taxon>
    </lineage>
</organism>
<name>A0A7W2QYM2_9PSED</name>
<keyword evidence="1" id="KW-0808">Transferase</keyword>
<sequence length="144" mass="16029">MKTITACDLGIEVTDALGVFRWLLASFLMGKRIRATVAVQAYRMLVDQQGLDTPIKLAQTSHSTLVKLLGQAGYARYDESTARRLHDLGNKVEVELAVQLEALQEESNAEGFKRWLLSFEGVGPKTVEIFMREGLAHLTKLEGH</sequence>
<dbReference type="Proteomes" id="UP000577346">
    <property type="component" value="Unassembled WGS sequence"/>
</dbReference>
<dbReference type="EMBL" id="JACGDA010000014">
    <property type="protein sequence ID" value="MBA6147672.1"/>
    <property type="molecule type" value="Genomic_DNA"/>
</dbReference>
<proteinExistence type="predicted"/>